<dbReference type="Pfam" id="PF09819">
    <property type="entry name" value="ABC_cobalt"/>
    <property type="match status" value="1"/>
</dbReference>
<feature type="transmembrane region" description="Helical" evidence="2">
    <location>
        <begin position="56"/>
        <end position="75"/>
    </location>
</feature>
<name>J2ZLP9_ACTNH</name>
<feature type="transmembrane region" description="Helical" evidence="2">
    <location>
        <begin position="113"/>
        <end position="146"/>
    </location>
</feature>
<keyword evidence="2" id="KW-1133">Transmembrane helix</keyword>
<gene>
    <name evidence="3" type="ORF">HMPREF1129_1851</name>
</gene>
<feature type="transmembrane region" description="Helical" evidence="2">
    <location>
        <begin position="158"/>
        <end position="181"/>
    </location>
</feature>
<protein>
    <submittedName>
        <fullName evidence="3">Cobalt ABC transporter, permease protein</fullName>
    </submittedName>
</protein>
<dbReference type="InterPro" id="IPR017195">
    <property type="entry name" value="ABC_thiamin-permease_prd"/>
</dbReference>
<feature type="transmembrane region" description="Helical" evidence="2">
    <location>
        <begin position="87"/>
        <end position="107"/>
    </location>
</feature>
<keyword evidence="2" id="KW-0472">Membrane</keyword>
<feature type="compositionally biased region" description="Polar residues" evidence="1">
    <location>
        <begin position="22"/>
        <end position="44"/>
    </location>
</feature>
<sequence length="231" mass="23893">MLRHGVGLFTVTCENTRGEDMSPTNRTATSTGQERPTVRTSSRSGLADSALGTRHLMTIAALAVVSMILLVPLNYLAPAAGASRDAVLLGCAIMGLWLVPFLLPATVVRRPGAVMIAALLMGIMSVFTTPTGPAAIVGTLIGGAFVEAPLALMLYRKWTWWSFLISATTFGLLNGIMYVSVMSASAGIASASAGVIIAVVSALVGGAITIVLTRLLNRAGVGIDHRATGRA</sequence>
<keyword evidence="2" id="KW-0812">Transmembrane</keyword>
<reference evidence="3 4" key="1">
    <citation type="submission" date="2012-07" db="EMBL/GenBank/DDBJ databases">
        <authorList>
            <person name="Durkin A.S."/>
            <person name="McCorrison J."/>
            <person name="Torralba M."/>
            <person name="Gillis M."/>
            <person name="Methe B."/>
            <person name="Sutton G."/>
            <person name="Nelson K.E."/>
        </authorList>
    </citation>
    <scope>NUCLEOTIDE SEQUENCE [LARGE SCALE GENOMIC DNA]</scope>
    <source>
        <strain evidence="4">ATCC 12104 / DSM 43013 / CCUG 2238 / JCM 8349 / NCTC 10301 / Howell 279</strain>
    </source>
</reference>
<evidence type="ECO:0000256" key="1">
    <source>
        <dbReference type="SAM" id="MobiDB-lite"/>
    </source>
</evidence>
<organism evidence="3 4">
    <name type="scientific">Actinomyces naeslundii (strain ATCC 12104 / DSM 43013 / CCUG 2238 / JCM 8349 / NCTC 10301 / Howell 279)</name>
    <dbReference type="NCBI Taxonomy" id="1115803"/>
    <lineage>
        <taxon>Bacteria</taxon>
        <taxon>Bacillati</taxon>
        <taxon>Actinomycetota</taxon>
        <taxon>Actinomycetes</taxon>
        <taxon>Actinomycetales</taxon>
        <taxon>Actinomycetaceae</taxon>
        <taxon>Actinomyces</taxon>
    </lineage>
</organism>
<dbReference type="PATRIC" id="fig|1115803.3.peg.2648"/>
<comment type="caution">
    <text evidence="3">The sequence shown here is derived from an EMBL/GenBank/DDBJ whole genome shotgun (WGS) entry which is preliminary data.</text>
</comment>
<accession>J2ZLP9</accession>
<evidence type="ECO:0000256" key="2">
    <source>
        <dbReference type="SAM" id="Phobius"/>
    </source>
</evidence>
<dbReference type="Proteomes" id="UP000007814">
    <property type="component" value="Unassembled WGS sequence"/>
</dbReference>
<feature type="region of interest" description="Disordered" evidence="1">
    <location>
        <begin position="16"/>
        <end position="44"/>
    </location>
</feature>
<evidence type="ECO:0000313" key="3">
    <source>
        <dbReference type="EMBL" id="EJN83395.1"/>
    </source>
</evidence>
<dbReference type="eggNOG" id="COG4721">
    <property type="taxonomic scope" value="Bacteria"/>
</dbReference>
<evidence type="ECO:0000313" key="4">
    <source>
        <dbReference type="Proteomes" id="UP000007814"/>
    </source>
</evidence>
<proteinExistence type="predicted"/>
<feature type="transmembrane region" description="Helical" evidence="2">
    <location>
        <begin position="193"/>
        <end position="216"/>
    </location>
</feature>
<dbReference type="AlphaFoldDB" id="J2ZLP9"/>
<dbReference type="EMBL" id="ALJK01000242">
    <property type="protein sequence ID" value="EJN83395.1"/>
    <property type="molecule type" value="Genomic_DNA"/>
</dbReference>